<feature type="region of interest" description="Disordered" evidence="1">
    <location>
        <begin position="1"/>
        <end position="76"/>
    </location>
</feature>
<name>A0A0B6ZC81_9EUPU</name>
<organism evidence="2">
    <name type="scientific">Arion vulgaris</name>
    <dbReference type="NCBI Taxonomy" id="1028688"/>
    <lineage>
        <taxon>Eukaryota</taxon>
        <taxon>Metazoa</taxon>
        <taxon>Spiralia</taxon>
        <taxon>Lophotrochozoa</taxon>
        <taxon>Mollusca</taxon>
        <taxon>Gastropoda</taxon>
        <taxon>Heterobranchia</taxon>
        <taxon>Euthyneura</taxon>
        <taxon>Panpulmonata</taxon>
        <taxon>Eupulmonata</taxon>
        <taxon>Stylommatophora</taxon>
        <taxon>Helicina</taxon>
        <taxon>Arionoidea</taxon>
        <taxon>Arionidae</taxon>
        <taxon>Arion</taxon>
    </lineage>
</organism>
<feature type="compositionally biased region" description="Low complexity" evidence="1">
    <location>
        <begin position="1"/>
        <end position="17"/>
    </location>
</feature>
<dbReference type="EMBL" id="HACG01019177">
    <property type="protein sequence ID" value="CEK66042.1"/>
    <property type="molecule type" value="Transcribed_RNA"/>
</dbReference>
<feature type="region of interest" description="Disordered" evidence="1">
    <location>
        <begin position="114"/>
        <end position="153"/>
    </location>
</feature>
<dbReference type="AlphaFoldDB" id="A0A0B6ZC81"/>
<evidence type="ECO:0000313" key="2">
    <source>
        <dbReference type="EMBL" id="CEK66042.1"/>
    </source>
</evidence>
<feature type="compositionally biased region" description="Polar residues" evidence="1">
    <location>
        <begin position="125"/>
        <end position="136"/>
    </location>
</feature>
<reference evidence="2" key="1">
    <citation type="submission" date="2014-12" db="EMBL/GenBank/DDBJ databases">
        <title>Insight into the proteome of Arion vulgaris.</title>
        <authorList>
            <person name="Aradska J."/>
            <person name="Bulat T."/>
            <person name="Smidak R."/>
            <person name="Sarate P."/>
            <person name="Gangsoo J."/>
            <person name="Sialana F."/>
            <person name="Bilban M."/>
            <person name="Lubec G."/>
        </authorList>
    </citation>
    <scope>NUCLEOTIDE SEQUENCE</scope>
    <source>
        <tissue evidence="2">Skin</tissue>
    </source>
</reference>
<feature type="compositionally biased region" description="Basic and acidic residues" evidence="1">
    <location>
        <begin position="20"/>
        <end position="30"/>
    </location>
</feature>
<feature type="compositionally biased region" description="Polar residues" evidence="1">
    <location>
        <begin position="65"/>
        <end position="74"/>
    </location>
</feature>
<feature type="non-terminal residue" evidence="2">
    <location>
        <position position="1"/>
    </location>
</feature>
<gene>
    <name evidence="2" type="primary">ORF57137</name>
</gene>
<sequence length="153" mass="17165">ISENENNGNKVNGYNETNEMELKENKDSHLKTISQERTSDDNSNDSNKLKHAPLVETVDTHDITTKQTPTSVQLPSDEDHIQTVVETVETNLPILSPVIARDENSSIDDRLFDKEDIGGRENGDAHSTTISSQRNDNFAYDLPEEFPTTKLPQ</sequence>
<feature type="compositionally biased region" description="Basic and acidic residues" evidence="1">
    <location>
        <begin position="114"/>
        <end position="124"/>
    </location>
</feature>
<protein>
    <submittedName>
        <fullName evidence="2">Uncharacterized protein</fullName>
    </submittedName>
</protein>
<proteinExistence type="predicted"/>
<evidence type="ECO:0000256" key="1">
    <source>
        <dbReference type="SAM" id="MobiDB-lite"/>
    </source>
</evidence>
<feature type="non-terminal residue" evidence="2">
    <location>
        <position position="153"/>
    </location>
</feature>
<accession>A0A0B6ZC81</accession>